<dbReference type="GO" id="GO:0016020">
    <property type="term" value="C:membrane"/>
    <property type="evidence" value="ECO:0007669"/>
    <property type="project" value="UniProtKB-SubCell"/>
</dbReference>
<evidence type="ECO:0000256" key="3">
    <source>
        <dbReference type="ARBA" id="ARBA00022692"/>
    </source>
</evidence>
<evidence type="ECO:0000256" key="5">
    <source>
        <dbReference type="ARBA" id="ARBA00023136"/>
    </source>
</evidence>
<dbReference type="Pfam" id="PF01490">
    <property type="entry name" value="Aa_trans"/>
    <property type="match status" value="1"/>
</dbReference>
<feature type="transmembrane region" description="Helical" evidence="7">
    <location>
        <begin position="142"/>
        <end position="164"/>
    </location>
</feature>
<proteinExistence type="inferred from homology"/>
<evidence type="ECO:0000313" key="10">
    <source>
        <dbReference type="Proteomes" id="UP000244073"/>
    </source>
</evidence>
<accession>A0A2T5LVS6</accession>
<protein>
    <recommendedName>
        <fullName evidence="8">Amino acid transporter transmembrane domain-containing protein</fullName>
    </recommendedName>
</protein>
<evidence type="ECO:0000256" key="7">
    <source>
        <dbReference type="SAM" id="Phobius"/>
    </source>
</evidence>
<keyword evidence="4 7" id="KW-1133">Transmembrane helix</keyword>
<dbReference type="Gene3D" id="1.20.1740.10">
    <property type="entry name" value="Amino acid/polyamine transporter I"/>
    <property type="match status" value="1"/>
</dbReference>
<comment type="similarity">
    <text evidence="2">Belongs to the amino acid/polyamine transporter 2 family.</text>
</comment>
<evidence type="ECO:0000256" key="1">
    <source>
        <dbReference type="ARBA" id="ARBA00004141"/>
    </source>
</evidence>
<dbReference type="OrthoDB" id="655540at2759"/>
<evidence type="ECO:0000256" key="2">
    <source>
        <dbReference type="ARBA" id="ARBA00008066"/>
    </source>
</evidence>
<comment type="caution">
    <text evidence="9">The sequence shown here is derived from an EMBL/GenBank/DDBJ whole genome shotgun (WGS) entry which is preliminary data.</text>
</comment>
<feature type="transmembrane region" description="Helical" evidence="7">
    <location>
        <begin position="351"/>
        <end position="375"/>
    </location>
</feature>
<keyword evidence="3 7" id="KW-0812">Transmembrane</keyword>
<feature type="domain" description="Amino acid transporter transmembrane" evidence="8">
    <location>
        <begin position="57"/>
        <end position="439"/>
    </location>
</feature>
<dbReference type="RefSeq" id="XP_040751777.1">
    <property type="nucleotide sequence ID" value="XM_040894757.1"/>
</dbReference>
<dbReference type="AlphaFoldDB" id="A0A2T5LVS6"/>
<evidence type="ECO:0000259" key="8">
    <source>
        <dbReference type="Pfam" id="PF01490"/>
    </source>
</evidence>
<evidence type="ECO:0000256" key="4">
    <source>
        <dbReference type="ARBA" id="ARBA00022989"/>
    </source>
</evidence>
<feature type="transmembrane region" description="Helical" evidence="7">
    <location>
        <begin position="237"/>
        <end position="258"/>
    </location>
</feature>
<feature type="compositionally biased region" description="Basic and acidic residues" evidence="6">
    <location>
        <begin position="21"/>
        <end position="32"/>
    </location>
</feature>
<feature type="transmembrane region" description="Helical" evidence="7">
    <location>
        <begin position="270"/>
        <end position="291"/>
    </location>
</feature>
<keyword evidence="5 7" id="KW-0472">Membrane</keyword>
<feature type="transmembrane region" description="Helical" evidence="7">
    <location>
        <begin position="170"/>
        <end position="186"/>
    </location>
</feature>
<feature type="transmembrane region" description="Helical" evidence="7">
    <location>
        <begin position="381"/>
        <end position="405"/>
    </location>
</feature>
<feature type="transmembrane region" description="Helical" evidence="7">
    <location>
        <begin position="311"/>
        <end position="330"/>
    </location>
</feature>
<feature type="transmembrane region" description="Helical" evidence="7">
    <location>
        <begin position="193"/>
        <end position="217"/>
    </location>
</feature>
<gene>
    <name evidence="9" type="ORF">P175DRAFT_0461186</name>
</gene>
<dbReference type="Proteomes" id="UP000244073">
    <property type="component" value="Unassembled WGS sequence"/>
</dbReference>
<sequence>MSPSAHPSLDAVPRQDASPEVQHHYKQGDEETNYDKKPVYQDAFGDEQYAEIRYKVLSWWQAGFLMVAETVSIGILSLPAVVASLGLVPAIILLLGLGVISTYTGYTIGQFRWAYPHVQSMADAGEVLLGKFGRELFGMGQWLLIVFVMASHLLTFTVAMNSITDHGTCSIVFGVVGLAISYILCLPRTAAKVSYLSIGSFLSVFSAVMIVVVAVGVERPWKGGINAVADTNLYHAFLAVCNIVFSFSGHVAFFSFIAELKDPREYPKSLFLLQGTDTCLYIVSSVVIYYYAGPGVTSPALGSASPLIGKIAYGIALPTIIIGGVVNGHVACKYVYVRIFRNSDRMHKKDFIAVGSWVLIGFITWVVAWIIASAIPVFNNLLGLIASLFASWFTYGFSGIFWLYLNWDRLFSTPTKIFLTIVNFAMIGIAACICGLGLYVSGKALHDSPSGSSFSCANNA</sequence>
<dbReference type="GO" id="GO:0015179">
    <property type="term" value="F:L-amino acid transmembrane transporter activity"/>
    <property type="evidence" value="ECO:0007669"/>
    <property type="project" value="TreeGrafter"/>
</dbReference>
<dbReference type="FunFam" id="1.20.1740.10:FF:000039">
    <property type="entry name" value="Neutral amino acid transporter (Eurofung)"/>
    <property type="match status" value="1"/>
</dbReference>
<reference evidence="9 10" key="1">
    <citation type="journal article" date="2018" name="Proc. Natl. Acad. Sci. U.S.A.">
        <title>Linking secondary metabolites to gene clusters through genome sequencing of six diverse Aspergillus species.</title>
        <authorList>
            <person name="Kaerboelling I."/>
            <person name="Vesth T.C."/>
            <person name="Frisvad J.C."/>
            <person name="Nybo J.L."/>
            <person name="Theobald S."/>
            <person name="Kuo A."/>
            <person name="Bowyer P."/>
            <person name="Matsuda Y."/>
            <person name="Mondo S."/>
            <person name="Lyhne E.K."/>
            <person name="Kogle M.E."/>
            <person name="Clum A."/>
            <person name="Lipzen A."/>
            <person name="Salamov A."/>
            <person name="Ngan C.Y."/>
            <person name="Daum C."/>
            <person name="Chiniquy J."/>
            <person name="Barry K."/>
            <person name="LaButti K."/>
            <person name="Haridas S."/>
            <person name="Simmons B.A."/>
            <person name="Magnuson J.K."/>
            <person name="Mortensen U.H."/>
            <person name="Larsen T.O."/>
            <person name="Grigoriev I.V."/>
            <person name="Baker S.E."/>
            <person name="Andersen M.R."/>
        </authorList>
    </citation>
    <scope>NUCLEOTIDE SEQUENCE [LARGE SCALE GENOMIC DNA]</scope>
    <source>
        <strain evidence="9 10">IBT 24754</strain>
    </source>
</reference>
<organism evidence="9 10">
    <name type="scientific">Aspergillus ochraceoroseus IBT 24754</name>
    <dbReference type="NCBI Taxonomy" id="1392256"/>
    <lineage>
        <taxon>Eukaryota</taxon>
        <taxon>Fungi</taxon>
        <taxon>Dikarya</taxon>
        <taxon>Ascomycota</taxon>
        <taxon>Pezizomycotina</taxon>
        <taxon>Eurotiomycetes</taxon>
        <taxon>Eurotiomycetidae</taxon>
        <taxon>Eurotiales</taxon>
        <taxon>Aspergillaceae</taxon>
        <taxon>Aspergillus</taxon>
        <taxon>Aspergillus subgen. Nidulantes</taxon>
    </lineage>
</organism>
<dbReference type="VEuPathDB" id="FungiDB:P175DRAFT_0461186"/>
<feature type="transmembrane region" description="Helical" evidence="7">
    <location>
        <begin position="62"/>
        <end position="81"/>
    </location>
</feature>
<dbReference type="EMBL" id="MSFN02000005">
    <property type="protein sequence ID" value="PTU20385.1"/>
    <property type="molecule type" value="Genomic_DNA"/>
</dbReference>
<feature type="transmembrane region" description="Helical" evidence="7">
    <location>
        <begin position="417"/>
        <end position="440"/>
    </location>
</feature>
<comment type="subcellular location">
    <subcellularLocation>
        <location evidence="1">Membrane</location>
        <topology evidence="1">Multi-pass membrane protein</topology>
    </subcellularLocation>
</comment>
<evidence type="ECO:0000313" key="9">
    <source>
        <dbReference type="EMBL" id="PTU20385.1"/>
    </source>
</evidence>
<dbReference type="GeneID" id="63811639"/>
<name>A0A2T5LVS6_9EURO</name>
<dbReference type="PANTHER" id="PTHR22950">
    <property type="entry name" value="AMINO ACID TRANSPORTER"/>
    <property type="match status" value="1"/>
</dbReference>
<feature type="transmembrane region" description="Helical" evidence="7">
    <location>
        <begin position="87"/>
        <end position="106"/>
    </location>
</feature>
<feature type="region of interest" description="Disordered" evidence="6">
    <location>
        <begin position="1"/>
        <end position="32"/>
    </location>
</feature>
<dbReference type="PANTHER" id="PTHR22950:SF479">
    <property type="entry name" value="AMINO ACID TRANSPORTER (EUROFUNG)-RELATED"/>
    <property type="match status" value="1"/>
</dbReference>
<evidence type="ECO:0000256" key="6">
    <source>
        <dbReference type="SAM" id="MobiDB-lite"/>
    </source>
</evidence>
<dbReference type="InterPro" id="IPR013057">
    <property type="entry name" value="AA_transpt_TM"/>
</dbReference>